<gene>
    <name evidence="2" type="ORF">H1R20_g13425</name>
</gene>
<comment type="caution">
    <text evidence="2">The sequence shown here is derived from an EMBL/GenBank/DDBJ whole genome shotgun (WGS) entry which is preliminary data.</text>
</comment>
<evidence type="ECO:0000256" key="1">
    <source>
        <dbReference type="SAM" id="MobiDB-lite"/>
    </source>
</evidence>
<feature type="compositionally biased region" description="Basic and acidic residues" evidence="1">
    <location>
        <begin position="31"/>
        <end position="60"/>
    </location>
</feature>
<feature type="region of interest" description="Disordered" evidence="1">
    <location>
        <begin position="1"/>
        <end position="115"/>
    </location>
</feature>
<organism evidence="2 3">
    <name type="scientific">Candolleomyces eurysporus</name>
    <dbReference type="NCBI Taxonomy" id="2828524"/>
    <lineage>
        <taxon>Eukaryota</taxon>
        <taxon>Fungi</taxon>
        <taxon>Dikarya</taxon>
        <taxon>Basidiomycota</taxon>
        <taxon>Agaricomycotina</taxon>
        <taxon>Agaricomycetes</taxon>
        <taxon>Agaricomycetidae</taxon>
        <taxon>Agaricales</taxon>
        <taxon>Agaricineae</taxon>
        <taxon>Psathyrellaceae</taxon>
        <taxon>Candolleomyces</taxon>
    </lineage>
</organism>
<feature type="compositionally biased region" description="Basic and acidic residues" evidence="1">
    <location>
        <begin position="612"/>
        <end position="634"/>
    </location>
</feature>
<dbReference type="Proteomes" id="UP001140091">
    <property type="component" value="Unassembled WGS sequence"/>
</dbReference>
<evidence type="ECO:0000313" key="3">
    <source>
        <dbReference type="Proteomes" id="UP001140091"/>
    </source>
</evidence>
<keyword evidence="3" id="KW-1185">Reference proteome</keyword>
<feature type="compositionally biased region" description="Polar residues" evidence="1">
    <location>
        <begin position="428"/>
        <end position="443"/>
    </location>
</feature>
<feature type="compositionally biased region" description="Basic and acidic residues" evidence="1">
    <location>
        <begin position="574"/>
        <end position="601"/>
    </location>
</feature>
<sequence>MGTPKTPSTASSFIVVSSDGESSKRMPKRSRAAEKSSKPGVSDRYRRSRRIDDSDKEGSGSKEGGPDEEDGSSEGEEEEGHSESEDTDADGSTDDEEEDDNGVALKKGRPNKEETELAISTAKDIYQNIVDVSRRINRPTSFVIRKLNLLLPGGKVAIRPTEWARYVGYFHRHLEEERERVGDPDLQNPTKEHFNSFKEAYGNSYADILDTDFTLSKSRIHSNLGERQRAFTSYCGNIIDLITAGEMLGFETVFAACGSVVNEDGNLGTYHQTKHLSGFLSKISRRGMTSDSFIGQMKAQSFHAHAREYNSEGEDEIEPATETEAEGKGKSRAENSMDVDIPNLDSDPFVELVKTRLKDDRCIEFAREYCYLYLTLIRAGMGNRKMLPWNGQLLKLLAVQGVAGHLDFKLLRHPCRRKKSSDSKPTKQPEQAPTSTSVVNTWSRAVKGKNKQDTSHQSDDDQPLAPPPLKSKKKKVEHIPLPKMPAVHFVDDSNDEQFSPDSGDETNSPRIRGRRRQSLSADEDLFILSSGEEQSNSKKREKAEGKVKVASDSKTSKDGVENLAKTSLAGASKQHLEKKLATSTLKAREGESSTSAKERTGGTEASTKKGKGKEPKASTKNSEGKEKEIGESGG</sequence>
<feature type="compositionally biased region" description="Acidic residues" evidence="1">
    <location>
        <begin position="311"/>
        <end position="324"/>
    </location>
</feature>
<dbReference type="AlphaFoldDB" id="A0A9W8IUN5"/>
<feature type="compositionally biased region" description="Polar residues" evidence="1">
    <location>
        <begin position="1"/>
        <end position="15"/>
    </location>
</feature>
<protein>
    <submittedName>
        <fullName evidence="2">Uncharacterized protein</fullName>
    </submittedName>
</protein>
<feature type="region of interest" description="Disordered" evidence="1">
    <location>
        <begin position="416"/>
        <end position="634"/>
    </location>
</feature>
<feature type="compositionally biased region" description="Basic and acidic residues" evidence="1">
    <location>
        <begin position="450"/>
        <end position="459"/>
    </location>
</feature>
<feature type="non-terminal residue" evidence="2">
    <location>
        <position position="634"/>
    </location>
</feature>
<feature type="compositionally biased region" description="Polar residues" evidence="1">
    <location>
        <begin position="496"/>
        <end position="509"/>
    </location>
</feature>
<proteinExistence type="predicted"/>
<accession>A0A9W8IUN5</accession>
<feature type="compositionally biased region" description="Acidic residues" evidence="1">
    <location>
        <begin position="66"/>
        <end position="101"/>
    </location>
</feature>
<feature type="region of interest" description="Disordered" evidence="1">
    <location>
        <begin position="308"/>
        <end position="340"/>
    </location>
</feature>
<evidence type="ECO:0000313" key="2">
    <source>
        <dbReference type="EMBL" id="KAJ2923666.1"/>
    </source>
</evidence>
<feature type="compositionally biased region" description="Basic and acidic residues" evidence="1">
    <location>
        <begin position="325"/>
        <end position="335"/>
    </location>
</feature>
<name>A0A9W8IUN5_9AGAR</name>
<feature type="compositionally biased region" description="Basic and acidic residues" evidence="1">
    <location>
        <begin position="535"/>
        <end position="560"/>
    </location>
</feature>
<reference evidence="2" key="1">
    <citation type="submission" date="2022-06" db="EMBL/GenBank/DDBJ databases">
        <title>Genome Sequence of Candolleomyces eurysporus.</title>
        <authorList>
            <person name="Buettner E."/>
        </authorList>
    </citation>
    <scope>NUCLEOTIDE SEQUENCE</scope>
    <source>
        <strain evidence="2">VTCC 930004</strain>
    </source>
</reference>
<dbReference type="EMBL" id="JANBPK010001298">
    <property type="protein sequence ID" value="KAJ2923666.1"/>
    <property type="molecule type" value="Genomic_DNA"/>
</dbReference>
<dbReference type="OrthoDB" id="2659925at2759"/>